<feature type="domain" description="Deoxyribonuclease NucA/NucB" evidence="3">
    <location>
        <begin position="361"/>
        <end position="464"/>
    </location>
</feature>
<feature type="compositionally biased region" description="Low complexity" evidence="1">
    <location>
        <begin position="596"/>
        <end position="605"/>
    </location>
</feature>
<feature type="chain" id="PRO_5002987704" evidence="2">
    <location>
        <begin position="20"/>
        <end position="792"/>
    </location>
</feature>
<protein>
    <submittedName>
        <fullName evidence="4">Proline-rich protein 8</fullName>
    </submittedName>
</protein>
<feature type="compositionally biased region" description="Polar residues" evidence="1">
    <location>
        <begin position="660"/>
        <end position="676"/>
    </location>
</feature>
<feature type="region of interest" description="Disordered" evidence="1">
    <location>
        <begin position="660"/>
        <end position="762"/>
    </location>
</feature>
<dbReference type="VEuPathDB" id="FungiDB:CPSG_06803"/>
<feature type="compositionally biased region" description="Low complexity" evidence="1">
    <location>
        <begin position="311"/>
        <end position="327"/>
    </location>
</feature>
<keyword evidence="2" id="KW-0732">Signal</keyword>
<dbReference type="EMBL" id="GQ365654">
    <property type="protein sequence ID" value="ACU44647.1"/>
    <property type="molecule type" value="mRNA"/>
</dbReference>
<accession>C8C3Y7</accession>
<feature type="region of interest" description="Disordered" evidence="1">
    <location>
        <begin position="586"/>
        <end position="605"/>
    </location>
</feature>
<sequence>MARIALALILGFLLRSSNAQIFEEGYLPLTESNITVVDGAQGLGSPILDGSDLFENAISKRQVRCPPGTRLCGRMCCPIGNTCCPGFCCDPAHPVCQPNRFCCPRGMNACGPSNPTRCKIPSHFCCPAPSRTSCPRGTTCCGNGCCRSGSKCFNGNTCCAPYAVACNGWCCPKGSQCSAQRGYCLKDGATKSGSKPSETKGGGTPSKSRTQKPTKSSSKPTLTKPTKTKPTLTKPTSKPTKSTKPTSRPSDEPTLTEPEKSSTSREHSTRTRPTKSDETPSKTTEEPTKSNPSRTSSESKQTGTRTFPSITKSDSSTGQGSSLSVTGTDDRTETPTSTASAIPTLIFNWARDLTDDLVENMCLGLRKRNEPVNGETLTYAGARSQNRQQTQCKGGDCCKGQTKSHGANKGFPLSCDEYPFSSTVEGGPHAHVGCIVAFQNGAQGDYLKAFYRDYKLKKGDKYYMKITGIDCDVVHEDDIPKCNRFGKRDILADSKGIFYPPDAARNTGRLVIALGDVEAGSHRVMVSFPKNSQITNVFVINNQGYEYAASSKPISETTYQLSFHSEEAIYGASFIAETEDSHLVASSWKHERGPAPSTVSRPPSTTTVTTIVDGTTLTTTYCPETTVTRIPTPSETVITTIIEGSTVTTTVCPETEINQTEAETAQPSQKQTSTPSAPGDPPKDIPHNPPEDLPEPPPEQSHTQPPLESNGPENPPETPPSPTAPTTPPVSPPGDEPEVPEGPATSASVEPPAGDQSTSPPIAIQTTNAGRILTLKRWLNGVVCALVPFFVM</sequence>
<feature type="compositionally biased region" description="Pro residues" evidence="1">
    <location>
        <begin position="713"/>
        <end position="734"/>
    </location>
</feature>
<name>C8C3Y7_COCPO</name>
<dbReference type="VEuPathDB" id="FungiDB:CPAG_00748"/>
<feature type="region of interest" description="Disordered" evidence="1">
    <location>
        <begin position="189"/>
        <end position="337"/>
    </location>
</feature>
<feature type="compositionally biased region" description="Basic and acidic residues" evidence="1">
    <location>
        <begin position="257"/>
        <end position="288"/>
    </location>
</feature>
<organism evidence="4">
    <name type="scientific">Coccidioides posadasii</name>
    <name type="common">Valley fever fungus</name>
    <dbReference type="NCBI Taxonomy" id="199306"/>
    <lineage>
        <taxon>Eukaryota</taxon>
        <taxon>Fungi</taxon>
        <taxon>Dikarya</taxon>
        <taxon>Ascomycota</taxon>
        <taxon>Pezizomycotina</taxon>
        <taxon>Eurotiomycetes</taxon>
        <taxon>Eurotiomycetidae</taxon>
        <taxon>Onygenales</taxon>
        <taxon>Onygenaceae</taxon>
        <taxon>Coccidioides</taxon>
    </lineage>
</organism>
<evidence type="ECO:0000256" key="1">
    <source>
        <dbReference type="SAM" id="MobiDB-lite"/>
    </source>
</evidence>
<feature type="compositionally biased region" description="Basic and acidic residues" evidence="1">
    <location>
        <begin position="681"/>
        <end position="690"/>
    </location>
</feature>
<dbReference type="VEuPathDB" id="FungiDB:D8B26_001210"/>
<reference evidence="4" key="1">
    <citation type="submission" date="2009-07" db="EMBL/GenBank/DDBJ databases">
        <authorList>
            <person name="McMahan C.R."/>
            <person name="Hung C.Y."/>
            <person name="Cole G.T."/>
        </authorList>
    </citation>
    <scope>NUCLEOTIDE SEQUENCE</scope>
    <source>
        <strain evidence="4">C735</strain>
    </source>
</reference>
<gene>
    <name evidence="4" type="primary">PRP8</name>
</gene>
<evidence type="ECO:0000256" key="2">
    <source>
        <dbReference type="SAM" id="SignalP"/>
    </source>
</evidence>
<dbReference type="AlphaFoldDB" id="C8C3Y7"/>
<evidence type="ECO:0000313" key="4">
    <source>
        <dbReference type="EMBL" id="ACU44647.1"/>
    </source>
</evidence>
<feature type="compositionally biased region" description="Low complexity" evidence="1">
    <location>
        <begin position="205"/>
        <end position="248"/>
    </location>
</feature>
<evidence type="ECO:0000259" key="3">
    <source>
        <dbReference type="Pfam" id="PF14040"/>
    </source>
</evidence>
<dbReference type="VEuPathDB" id="FungiDB:CPC735_045060"/>
<feature type="compositionally biased region" description="Polar residues" evidence="1">
    <location>
        <begin position="291"/>
        <end position="310"/>
    </location>
</feature>
<proteinExistence type="evidence at transcript level"/>
<dbReference type="InterPro" id="IPR029476">
    <property type="entry name" value="DNase_NucA_NucB"/>
</dbReference>
<dbReference type="Pfam" id="PF14040">
    <property type="entry name" value="DNase_NucA_NucB"/>
    <property type="match status" value="1"/>
</dbReference>
<feature type="signal peptide" evidence="2">
    <location>
        <begin position="1"/>
        <end position="19"/>
    </location>
</feature>